<dbReference type="STRING" id="388950.GCA_001611675_01008"/>
<evidence type="ECO:0000256" key="10">
    <source>
        <dbReference type="SAM" id="SignalP"/>
    </source>
</evidence>
<evidence type="ECO:0000313" key="13">
    <source>
        <dbReference type="EMBL" id="SFU92772.1"/>
    </source>
</evidence>
<dbReference type="Gene3D" id="2.60.40.1120">
    <property type="entry name" value="Carboxypeptidase-like, regulatory domain"/>
    <property type="match status" value="1"/>
</dbReference>
<evidence type="ECO:0000259" key="11">
    <source>
        <dbReference type="Pfam" id="PF00593"/>
    </source>
</evidence>
<evidence type="ECO:0000256" key="3">
    <source>
        <dbReference type="ARBA" id="ARBA00022452"/>
    </source>
</evidence>
<dbReference type="FunFam" id="2.170.130.10:FF:000008">
    <property type="entry name" value="SusC/RagA family TonB-linked outer membrane protein"/>
    <property type="match status" value="1"/>
</dbReference>
<dbReference type="SUPFAM" id="SSF49464">
    <property type="entry name" value="Carboxypeptidase regulatory domain-like"/>
    <property type="match status" value="1"/>
</dbReference>
<keyword evidence="5 9" id="KW-0798">TonB box</keyword>
<feature type="signal peptide" evidence="10">
    <location>
        <begin position="1"/>
        <end position="27"/>
    </location>
</feature>
<dbReference type="Gene3D" id="2.40.170.20">
    <property type="entry name" value="TonB-dependent receptor, beta-barrel domain"/>
    <property type="match status" value="1"/>
</dbReference>
<name>A0A1I7K5Z7_9BACT</name>
<keyword evidence="2 8" id="KW-0813">Transport</keyword>
<evidence type="ECO:0000256" key="1">
    <source>
        <dbReference type="ARBA" id="ARBA00004571"/>
    </source>
</evidence>
<feature type="domain" description="TonB-dependent receptor plug" evidence="12">
    <location>
        <begin position="121"/>
        <end position="228"/>
    </location>
</feature>
<reference evidence="14" key="1">
    <citation type="submission" date="2016-10" db="EMBL/GenBank/DDBJ databases">
        <authorList>
            <person name="Varghese N."/>
        </authorList>
    </citation>
    <scope>NUCLEOTIDE SEQUENCE [LARGE SCALE GENOMIC DNA]</scope>
    <source>
        <strain evidence="14">DSM 18820</strain>
    </source>
</reference>
<keyword evidence="10" id="KW-0732">Signal</keyword>
<evidence type="ECO:0000256" key="2">
    <source>
        <dbReference type="ARBA" id="ARBA00022448"/>
    </source>
</evidence>
<dbReference type="SUPFAM" id="SSF56935">
    <property type="entry name" value="Porins"/>
    <property type="match status" value="1"/>
</dbReference>
<dbReference type="GO" id="GO:0009279">
    <property type="term" value="C:cell outer membrane"/>
    <property type="evidence" value="ECO:0007669"/>
    <property type="project" value="UniProtKB-SubCell"/>
</dbReference>
<evidence type="ECO:0000256" key="6">
    <source>
        <dbReference type="ARBA" id="ARBA00023136"/>
    </source>
</evidence>
<dbReference type="Proteomes" id="UP000182491">
    <property type="component" value="Unassembled WGS sequence"/>
</dbReference>
<sequence>MRNALLEKMRCLFFLPLFFIAMSGALAQGLTVTGTVTDENGDGLPGVTVLQKGTSKGTATGVDGTFTLPAVDSDATLIFSFIGYKTKEVPVEGRQTINTSIQPDQQALEEVVVVGYGTVNRRDLTSSVSSVNSKQLADIPVSTAAEALAGRLAGVQVTTSEGQPGAEIQIRVRGGGSITQDNSPLYIVDGIQMEDALSILSPQEIESIDVLKDAASTAIYGARGANGVVVITTKGGVAMPTEVTYNGFAGVRSIVNKLDVMKPYDYVKYQYEIYNYNTDQETKNTFTQRYGLYEDIDIYQNMPFADWQEEVFGRDASSQTHILGVRGGSEKTSFNFTLNHSDEQGIMLNSGFVRTLASFKFDHRATDKLRLGLSTRYSRQSIEGVGTSATGSQSNNRLRNAVRFRPFVAPGMESTVDEFDPEFANQTNLISPLLLANQELRENNRNDILVNGWFSYDIIKNLTFKTVVGITNTNTDRYDFDGRYTSLARQNADMPVSEIRKGEALSLTNSNTLNYRFDLGSDHEFTALLGHEIWQRQSNGSTIITKYLPVDITAEQAWAGIDKATPPSGLIQDAPATFEQENRLLSFFGRATYNYKGKYLATVNLRRDASSLFSPENRVGYFPSASLAWHIADEDFMAGTDNWLSDLKLRISYGEVGNNRIGQDLWKTQFTNSGNYGYAFSEAVTPGFVAPDLANANLKWETTISRNLGLDFSLFNNRLSGSVDVYQNSTRDLLLMARIPQTSGYSTQLQNIGETENKGLELQLSGVVVDNSAFTWNTNFNMAFNRNKIVSLGIDSEGNQLQSYAEMSGWVNNLQDFWVQVGQPIGQYYGYVTDGFYTVDDFNAAFNEASGTWTYTLKEGIPNSKDIALGNRDPQPGDLRLADLTDDGNSMITPDDRKVLGSSQPKFIGGFGQQFTYKGFDLSVFMNFSYGNKVYNANKIEFTTQYLYRDNNMLTMVNDRWRRFDDNGQLVTDPEQLAALNQNAQFWTPPLGQYFLHSFAIEDGSYLRISNVTLGYTLPQSIVDRTRVFSKFRVYATVNNLLTLTGYSGYDPEANTRRGNPLTPGVDYAAYPRSRFILGGVNVTF</sequence>
<feature type="chain" id="PRO_5010209740" evidence="10">
    <location>
        <begin position="28"/>
        <end position="1085"/>
    </location>
</feature>
<dbReference type="NCBIfam" id="TIGR04056">
    <property type="entry name" value="OMP_RagA_SusC"/>
    <property type="match status" value="1"/>
</dbReference>
<organism evidence="13 14">
    <name type="scientific">Pontibacter akesuensis</name>
    <dbReference type="NCBI Taxonomy" id="388950"/>
    <lineage>
        <taxon>Bacteria</taxon>
        <taxon>Pseudomonadati</taxon>
        <taxon>Bacteroidota</taxon>
        <taxon>Cytophagia</taxon>
        <taxon>Cytophagales</taxon>
        <taxon>Hymenobacteraceae</taxon>
        <taxon>Pontibacter</taxon>
    </lineage>
</organism>
<comment type="similarity">
    <text evidence="8 9">Belongs to the TonB-dependent receptor family.</text>
</comment>
<dbReference type="NCBIfam" id="TIGR04057">
    <property type="entry name" value="SusC_RagA_signa"/>
    <property type="match status" value="1"/>
</dbReference>
<dbReference type="InterPro" id="IPR036942">
    <property type="entry name" value="Beta-barrel_TonB_sf"/>
</dbReference>
<keyword evidence="6 8" id="KW-0472">Membrane</keyword>
<evidence type="ECO:0000256" key="9">
    <source>
        <dbReference type="RuleBase" id="RU003357"/>
    </source>
</evidence>
<dbReference type="Pfam" id="PF13715">
    <property type="entry name" value="CarbopepD_reg_2"/>
    <property type="match status" value="1"/>
</dbReference>
<dbReference type="InterPro" id="IPR008969">
    <property type="entry name" value="CarboxyPept-like_regulatory"/>
</dbReference>
<comment type="subcellular location">
    <subcellularLocation>
        <location evidence="1 8">Cell outer membrane</location>
        <topology evidence="1 8">Multi-pass membrane protein</topology>
    </subcellularLocation>
</comment>
<evidence type="ECO:0000256" key="8">
    <source>
        <dbReference type="PROSITE-ProRule" id="PRU01360"/>
    </source>
</evidence>
<keyword evidence="14" id="KW-1185">Reference proteome</keyword>
<dbReference type="Pfam" id="PF00593">
    <property type="entry name" value="TonB_dep_Rec_b-barrel"/>
    <property type="match status" value="1"/>
</dbReference>
<dbReference type="InterPro" id="IPR000531">
    <property type="entry name" value="Beta-barrel_TonB"/>
</dbReference>
<keyword evidence="4 8" id="KW-0812">Transmembrane</keyword>
<accession>A0A1I7K5Z7</accession>
<protein>
    <submittedName>
        <fullName evidence="13">TonB-linked outer membrane protein, SusC/RagA family</fullName>
    </submittedName>
</protein>
<dbReference type="EMBL" id="FPCA01000004">
    <property type="protein sequence ID" value="SFU92772.1"/>
    <property type="molecule type" value="Genomic_DNA"/>
</dbReference>
<feature type="domain" description="TonB-dependent receptor-like beta-barrel" evidence="11">
    <location>
        <begin position="454"/>
        <end position="847"/>
    </location>
</feature>
<proteinExistence type="inferred from homology"/>
<dbReference type="InterPro" id="IPR023996">
    <property type="entry name" value="TonB-dep_OMP_SusC/RagA"/>
</dbReference>
<evidence type="ECO:0000256" key="7">
    <source>
        <dbReference type="ARBA" id="ARBA00023237"/>
    </source>
</evidence>
<evidence type="ECO:0000259" key="12">
    <source>
        <dbReference type="Pfam" id="PF07715"/>
    </source>
</evidence>
<dbReference type="InterPro" id="IPR023997">
    <property type="entry name" value="TonB-dep_OMP_SusC/RagA_CS"/>
</dbReference>
<dbReference type="Gene3D" id="2.170.130.10">
    <property type="entry name" value="TonB-dependent receptor, plug domain"/>
    <property type="match status" value="1"/>
</dbReference>
<dbReference type="Pfam" id="PF07715">
    <property type="entry name" value="Plug"/>
    <property type="match status" value="1"/>
</dbReference>
<dbReference type="AlphaFoldDB" id="A0A1I7K5Z7"/>
<evidence type="ECO:0000256" key="5">
    <source>
        <dbReference type="ARBA" id="ARBA00023077"/>
    </source>
</evidence>
<dbReference type="InterPro" id="IPR012910">
    <property type="entry name" value="Plug_dom"/>
</dbReference>
<evidence type="ECO:0000313" key="14">
    <source>
        <dbReference type="Proteomes" id="UP000182491"/>
    </source>
</evidence>
<keyword evidence="3 8" id="KW-1134">Transmembrane beta strand</keyword>
<dbReference type="InterPro" id="IPR037066">
    <property type="entry name" value="Plug_dom_sf"/>
</dbReference>
<dbReference type="RefSeq" id="WP_229802226.1">
    <property type="nucleotide sequence ID" value="NZ_BMXC01000004.1"/>
</dbReference>
<dbReference type="PROSITE" id="PS52016">
    <property type="entry name" value="TONB_DEPENDENT_REC_3"/>
    <property type="match status" value="1"/>
</dbReference>
<keyword evidence="7 8" id="KW-0998">Cell outer membrane</keyword>
<gene>
    <name evidence="13" type="ORF">SAMN04487941_3426</name>
</gene>
<evidence type="ECO:0000256" key="4">
    <source>
        <dbReference type="ARBA" id="ARBA00022692"/>
    </source>
</evidence>
<dbReference type="InterPro" id="IPR039426">
    <property type="entry name" value="TonB-dep_rcpt-like"/>
</dbReference>